<evidence type="ECO:0000256" key="7">
    <source>
        <dbReference type="ARBA" id="ARBA00022763"/>
    </source>
</evidence>
<dbReference type="NCBIfam" id="TIGR00758">
    <property type="entry name" value="UDG_fam4"/>
    <property type="match status" value="1"/>
</dbReference>
<evidence type="ECO:0000256" key="2">
    <source>
        <dbReference type="ARBA" id="ARBA00006521"/>
    </source>
</evidence>
<dbReference type="SMART" id="SM00986">
    <property type="entry name" value="UDG"/>
    <property type="match status" value="1"/>
</dbReference>
<evidence type="ECO:0000256" key="5">
    <source>
        <dbReference type="ARBA" id="ARBA00022485"/>
    </source>
</evidence>
<dbReference type="EC" id="3.2.2.27" evidence="3"/>
<feature type="domain" description="Uracil-DNA glycosylase-like" evidence="13">
    <location>
        <begin position="29"/>
        <end position="193"/>
    </location>
</feature>
<evidence type="ECO:0000259" key="13">
    <source>
        <dbReference type="SMART" id="SM00986"/>
    </source>
</evidence>
<dbReference type="GO" id="GO:0046872">
    <property type="term" value="F:metal ion binding"/>
    <property type="evidence" value="ECO:0007669"/>
    <property type="project" value="UniProtKB-KW"/>
</dbReference>
<dbReference type="Proteomes" id="UP000178880">
    <property type="component" value="Unassembled WGS sequence"/>
</dbReference>
<dbReference type="AlphaFoldDB" id="A0A1G2CEM4"/>
<dbReference type="GO" id="GO:0051539">
    <property type="term" value="F:4 iron, 4 sulfur cluster binding"/>
    <property type="evidence" value="ECO:0007669"/>
    <property type="project" value="UniProtKB-KW"/>
</dbReference>
<evidence type="ECO:0000256" key="1">
    <source>
        <dbReference type="ARBA" id="ARBA00001400"/>
    </source>
</evidence>
<evidence type="ECO:0000313" key="15">
    <source>
        <dbReference type="Proteomes" id="UP000178880"/>
    </source>
</evidence>
<keyword evidence="10" id="KW-0411">Iron-sulfur</keyword>
<sequence length="263" mass="28711">MNKKEELAKLESEMAADTSLPLQPANLVFGEGNADCDVMFIGEAPGVNEDRLKRPFVGRGGQLLDDCIKSIGWKREDVYITNIVKRRPPENRDPLPEEIEAYKPYLTRQIEIINPRIIVPLGRFAMNYFLPEAKITRDQGRAFRVGGLASPKLAEASEGGRLVVPILHPAAALRGNEMMGMFRESFKKLPKIVSGEFTAEATVVPSATTVPPSVVDKKSTKNGSTRSTDSTGSPQASSQPSQSYGGQAGQARLTTRKAPPKLF</sequence>
<keyword evidence="9" id="KW-0408">Iron</keyword>
<evidence type="ECO:0000256" key="12">
    <source>
        <dbReference type="SAM" id="MobiDB-lite"/>
    </source>
</evidence>
<evidence type="ECO:0000256" key="9">
    <source>
        <dbReference type="ARBA" id="ARBA00023004"/>
    </source>
</evidence>
<feature type="region of interest" description="Disordered" evidence="12">
    <location>
        <begin position="210"/>
        <end position="263"/>
    </location>
</feature>
<dbReference type="SUPFAM" id="SSF52141">
    <property type="entry name" value="Uracil-DNA glycosylase-like"/>
    <property type="match status" value="1"/>
</dbReference>
<keyword evidence="8" id="KW-0378">Hydrolase</keyword>
<feature type="compositionally biased region" description="Low complexity" evidence="12">
    <location>
        <begin position="232"/>
        <end position="251"/>
    </location>
</feature>
<gene>
    <name evidence="14" type="ORF">A2945_02410</name>
</gene>
<dbReference type="STRING" id="1798650.A2945_02410"/>
<feature type="compositionally biased region" description="Polar residues" evidence="12">
    <location>
        <begin position="221"/>
        <end position="231"/>
    </location>
</feature>
<dbReference type="PANTHER" id="PTHR33693:SF1">
    <property type="entry name" value="TYPE-4 URACIL-DNA GLYCOSYLASE"/>
    <property type="match status" value="1"/>
</dbReference>
<evidence type="ECO:0000256" key="10">
    <source>
        <dbReference type="ARBA" id="ARBA00023014"/>
    </source>
</evidence>
<dbReference type="Gene3D" id="3.40.470.10">
    <property type="entry name" value="Uracil-DNA glycosylase-like domain"/>
    <property type="match status" value="1"/>
</dbReference>
<keyword evidence="5" id="KW-0004">4Fe-4S</keyword>
<comment type="caution">
    <text evidence="14">The sequence shown here is derived from an EMBL/GenBank/DDBJ whole genome shotgun (WGS) entry which is preliminary data.</text>
</comment>
<comment type="similarity">
    <text evidence="2">Belongs to the uracil-DNA glycosylase (UDG) superfamily. Type 4 (UDGa) family.</text>
</comment>
<proteinExistence type="inferred from homology"/>
<accession>A0A1G2CEM4</accession>
<dbReference type="GO" id="GO:0006281">
    <property type="term" value="P:DNA repair"/>
    <property type="evidence" value="ECO:0007669"/>
    <property type="project" value="UniProtKB-KW"/>
</dbReference>
<dbReference type="InterPro" id="IPR036895">
    <property type="entry name" value="Uracil-DNA_glycosylase-like_sf"/>
</dbReference>
<organism evidence="14 15">
    <name type="scientific">Candidatus Liptonbacteria bacterium RIFCSPLOWO2_01_FULL_52_25</name>
    <dbReference type="NCBI Taxonomy" id="1798650"/>
    <lineage>
        <taxon>Bacteria</taxon>
        <taxon>Candidatus Liptoniibacteriota</taxon>
    </lineage>
</organism>
<comment type="catalytic activity">
    <reaction evidence="1">
        <text>Hydrolyzes single-stranded DNA or mismatched double-stranded DNA and polynucleotides, releasing free uracil.</text>
        <dbReference type="EC" id="3.2.2.27"/>
    </reaction>
</comment>
<evidence type="ECO:0000256" key="6">
    <source>
        <dbReference type="ARBA" id="ARBA00022723"/>
    </source>
</evidence>
<evidence type="ECO:0000256" key="3">
    <source>
        <dbReference type="ARBA" id="ARBA00012030"/>
    </source>
</evidence>
<dbReference type="InterPro" id="IPR005273">
    <property type="entry name" value="Ura-DNA_glyco_family4"/>
</dbReference>
<dbReference type="SMART" id="SM00987">
    <property type="entry name" value="UreE_C"/>
    <property type="match status" value="1"/>
</dbReference>
<feature type="compositionally biased region" description="Basic residues" evidence="12">
    <location>
        <begin position="254"/>
        <end position="263"/>
    </location>
</feature>
<dbReference type="Pfam" id="PF03167">
    <property type="entry name" value="UDG"/>
    <property type="match status" value="1"/>
</dbReference>
<dbReference type="CDD" id="cd10030">
    <property type="entry name" value="UDG-F4_TTUDGA_SPO1dp_like"/>
    <property type="match status" value="1"/>
</dbReference>
<reference evidence="14 15" key="1">
    <citation type="journal article" date="2016" name="Nat. Commun.">
        <title>Thousands of microbial genomes shed light on interconnected biogeochemical processes in an aquifer system.</title>
        <authorList>
            <person name="Anantharaman K."/>
            <person name="Brown C.T."/>
            <person name="Hug L.A."/>
            <person name="Sharon I."/>
            <person name="Castelle C.J."/>
            <person name="Probst A.J."/>
            <person name="Thomas B.C."/>
            <person name="Singh A."/>
            <person name="Wilkins M.J."/>
            <person name="Karaoz U."/>
            <person name="Brodie E.L."/>
            <person name="Williams K.H."/>
            <person name="Hubbard S.S."/>
            <person name="Banfield J.F."/>
        </authorList>
    </citation>
    <scope>NUCLEOTIDE SEQUENCE [LARGE SCALE GENOMIC DNA]</scope>
</reference>
<keyword evidence="11" id="KW-0234">DNA repair</keyword>
<dbReference type="EMBL" id="MHLA01000013">
    <property type="protein sequence ID" value="OGY99824.1"/>
    <property type="molecule type" value="Genomic_DNA"/>
</dbReference>
<dbReference type="GO" id="GO:0004844">
    <property type="term" value="F:uracil DNA N-glycosylase activity"/>
    <property type="evidence" value="ECO:0007669"/>
    <property type="project" value="UniProtKB-EC"/>
</dbReference>
<evidence type="ECO:0000256" key="4">
    <source>
        <dbReference type="ARBA" id="ARBA00019403"/>
    </source>
</evidence>
<keyword evidence="6" id="KW-0479">Metal-binding</keyword>
<evidence type="ECO:0000313" key="14">
    <source>
        <dbReference type="EMBL" id="OGY99824.1"/>
    </source>
</evidence>
<keyword evidence="7" id="KW-0227">DNA damage</keyword>
<dbReference type="InterPro" id="IPR051536">
    <property type="entry name" value="UDG_Type-4/5"/>
</dbReference>
<evidence type="ECO:0000256" key="11">
    <source>
        <dbReference type="ARBA" id="ARBA00023204"/>
    </source>
</evidence>
<dbReference type="InterPro" id="IPR005122">
    <property type="entry name" value="Uracil-DNA_glycosylase-like"/>
</dbReference>
<dbReference type="PANTHER" id="PTHR33693">
    <property type="entry name" value="TYPE-5 URACIL-DNA GLYCOSYLASE"/>
    <property type="match status" value="1"/>
</dbReference>
<name>A0A1G2CEM4_9BACT</name>
<protein>
    <recommendedName>
        <fullName evidence="4">Type-4 uracil-DNA glycosylase</fullName>
        <ecNumber evidence="3">3.2.2.27</ecNumber>
    </recommendedName>
</protein>
<evidence type="ECO:0000256" key="8">
    <source>
        <dbReference type="ARBA" id="ARBA00022801"/>
    </source>
</evidence>